<sequence length="91" mass="10281">MGRSGIFRAVKTRRHNKPPDEKNAVYAKPNPEDGFIMLSSCYHGGSTDNRTDEERFVTSCFMTLDVAKCLPIPVQKLMGYTANEVSQRLKQ</sequence>
<feature type="region of interest" description="Disordered" evidence="1">
    <location>
        <begin position="1"/>
        <end position="28"/>
    </location>
</feature>
<proteinExistence type="predicted"/>
<keyword evidence="3" id="KW-1185">Reference proteome</keyword>
<dbReference type="VEuPathDB" id="FungiDB:PV08_11611"/>
<evidence type="ECO:0000313" key="2">
    <source>
        <dbReference type="EMBL" id="KIW10647.1"/>
    </source>
</evidence>
<dbReference type="GeneID" id="27338694"/>
<evidence type="ECO:0000313" key="3">
    <source>
        <dbReference type="Proteomes" id="UP000053328"/>
    </source>
</evidence>
<dbReference type="HOGENOM" id="CLU_2427056_0_0_1"/>
<evidence type="ECO:0000256" key="1">
    <source>
        <dbReference type="SAM" id="MobiDB-lite"/>
    </source>
</evidence>
<reference evidence="2 3" key="1">
    <citation type="submission" date="2015-01" db="EMBL/GenBank/DDBJ databases">
        <title>The Genome Sequence of Exophiala spinifera CBS89968.</title>
        <authorList>
            <consortium name="The Broad Institute Genomics Platform"/>
            <person name="Cuomo C."/>
            <person name="de Hoog S."/>
            <person name="Gorbushina A."/>
            <person name="Stielow B."/>
            <person name="Teixiera M."/>
            <person name="Abouelleil A."/>
            <person name="Chapman S.B."/>
            <person name="Priest M."/>
            <person name="Young S.K."/>
            <person name="Wortman J."/>
            <person name="Nusbaum C."/>
            <person name="Birren B."/>
        </authorList>
    </citation>
    <scope>NUCLEOTIDE SEQUENCE [LARGE SCALE GENOMIC DNA]</scope>
    <source>
        <strain evidence="2 3">CBS 89968</strain>
    </source>
</reference>
<organism evidence="2 3">
    <name type="scientific">Exophiala spinifera</name>
    <dbReference type="NCBI Taxonomy" id="91928"/>
    <lineage>
        <taxon>Eukaryota</taxon>
        <taxon>Fungi</taxon>
        <taxon>Dikarya</taxon>
        <taxon>Ascomycota</taxon>
        <taxon>Pezizomycotina</taxon>
        <taxon>Eurotiomycetes</taxon>
        <taxon>Chaetothyriomycetidae</taxon>
        <taxon>Chaetothyriales</taxon>
        <taxon>Herpotrichiellaceae</taxon>
        <taxon>Exophiala</taxon>
    </lineage>
</organism>
<dbReference type="AlphaFoldDB" id="A0A0D1ZC94"/>
<gene>
    <name evidence="2" type="ORF">PV08_11611</name>
</gene>
<protein>
    <submittedName>
        <fullName evidence="2">Uncharacterized protein</fullName>
    </submittedName>
</protein>
<accession>A0A0D1ZC94</accession>
<dbReference type="Proteomes" id="UP000053328">
    <property type="component" value="Unassembled WGS sequence"/>
</dbReference>
<name>A0A0D1ZC94_9EURO</name>
<dbReference type="RefSeq" id="XP_016230863.1">
    <property type="nucleotide sequence ID" value="XM_016385919.1"/>
</dbReference>
<dbReference type="STRING" id="91928.A0A0D1ZC94"/>
<dbReference type="Gene3D" id="2.60.120.620">
    <property type="entry name" value="q2cbj1_9rhob like domain"/>
    <property type="match status" value="1"/>
</dbReference>
<dbReference type="OrthoDB" id="445007at2759"/>
<dbReference type="EMBL" id="KN847500">
    <property type="protein sequence ID" value="KIW10647.1"/>
    <property type="molecule type" value="Genomic_DNA"/>
</dbReference>